<keyword evidence="3" id="KW-1185">Reference proteome</keyword>
<dbReference type="AlphaFoldDB" id="A0AAD7MZI2"/>
<dbReference type="PANTHER" id="PTHR33099:SF7">
    <property type="entry name" value="MYND-TYPE DOMAIN-CONTAINING PROTEIN"/>
    <property type="match status" value="1"/>
</dbReference>
<dbReference type="EMBL" id="JARJLG010000133">
    <property type="protein sequence ID" value="KAJ7739258.1"/>
    <property type="molecule type" value="Genomic_DNA"/>
</dbReference>
<feature type="region of interest" description="Disordered" evidence="1">
    <location>
        <begin position="1"/>
        <end position="26"/>
    </location>
</feature>
<gene>
    <name evidence="2" type="ORF">DFH07DRAFT_943964</name>
</gene>
<sequence>MGGSSVSPPSRTPDLSESLSPDGTSIESQLAAMRQSLVGRVPYTSGVHTVKPQDLVLYYNSEAQSHASRIDFGNATERDLSALAAACHPTNIQAGSYHRVLELDATQFAARLDGAISEILEVIGPDILQFCNADGGTFLRAEAQKLHLFGPGSFIKRRQSTSNSKMMIGSLVLCFTTAHAGGAFTVELESKTWSFESPAAPNPPTSISFLAVYGDAVCSMDPIHTGNLCTLSYSLFLADRTSAANLDQTTVPTAQQTLTAALQALLANPGFLPSGGFLASGLAHKYPIPLDPERCGGLGQKRPVAAQWNPLLRLLKGTDARVRAAAECVGLVPRIKLLYDTWGEDVITDDILDLDGVYENFFCKDEETFPDMLMREGVKLQRGQDRVGDCIQAYKAQEIRGSIAAFEALAALTEEERRNRWYRFDQMGIDANGTAEEAGRAIRVYHENLASHWTTRVCTTSKGVPVRWLTPLTSLNRVKSTYTGEDTLHQSPYGDAGLFMQVPAVGEGIRASVA</sequence>
<evidence type="ECO:0000313" key="3">
    <source>
        <dbReference type="Proteomes" id="UP001215280"/>
    </source>
</evidence>
<evidence type="ECO:0000256" key="1">
    <source>
        <dbReference type="SAM" id="MobiDB-lite"/>
    </source>
</evidence>
<comment type="caution">
    <text evidence="2">The sequence shown here is derived from an EMBL/GenBank/DDBJ whole genome shotgun (WGS) entry which is preliminary data.</text>
</comment>
<organism evidence="2 3">
    <name type="scientific">Mycena maculata</name>
    <dbReference type="NCBI Taxonomy" id="230809"/>
    <lineage>
        <taxon>Eukaryota</taxon>
        <taxon>Fungi</taxon>
        <taxon>Dikarya</taxon>
        <taxon>Basidiomycota</taxon>
        <taxon>Agaricomycotina</taxon>
        <taxon>Agaricomycetes</taxon>
        <taxon>Agaricomycetidae</taxon>
        <taxon>Agaricales</taxon>
        <taxon>Marasmiineae</taxon>
        <taxon>Mycenaceae</taxon>
        <taxon>Mycena</taxon>
    </lineage>
</organism>
<reference evidence="2" key="1">
    <citation type="submission" date="2023-03" db="EMBL/GenBank/DDBJ databases">
        <title>Massive genome expansion in bonnet fungi (Mycena s.s.) driven by repeated elements and novel gene families across ecological guilds.</title>
        <authorList>
            <consortium name="Lawrence Berkeley National Laboratory"/>
            <person name="Harder C.B."/>
            <person name="Miyauchi S."/>
            <person name="Viragh M."/>
            <person name="Kuo A."/>
            <person name="Thoen E."/>
            <person name="Andreopoulos B."/>
            <person name="Lu D."/>
            <person name="Skrede I."/>
            <person name="Drula E."/>
            <person name="Henrissat B."/>
            <person name="Morin E."/>
            <person name="Kohler A."/>
            <person name="Barry K."/>
            <person name="LaButti K."/>
            <person name="Morin E."/>
            <person name="Salamov A."/>
            <person name="Lipzen A."/>
            <person name="Mereny Z."/>
            <person name="Hegedus B."/>
            <person name="Baldrian P."/>
            <person name="Stursova M."/>
            <person name="Weitz H."/>
            <person name="Taylor A."/>
            <person name="Grigoriev I.V."/>
            <person name="Nagy L.G."/>
            <person name="Martin F."/>
            <person name="Kauserud H."/>
        </authorList>
    </citation>
    <scope>NUCLEOTIDE SEQUENCE</scope>
    <source>
        <strain evidence="2">CBHHK188m</strain>
    </source>
</reference>
<proteinExistence type="predicted"/>
<dbReference type="PANTHER" id="PTHR33099">
    <property type="entry name" value="FE2OG DIOXYGENASE DOMAIN-CONTAINING PROTEIN"/>
    <property type="match status" value="1"/>
</dbReference>
<dbReference type="Proteomes" id="UP001215280">
    <property type="component" value="Unassembled WGS sequence"/>
</dbReference>
<evidence type="ECO:0000313" key="2">
    <source>
        <dbReference type="EMBL" id="KAJ7739258.1"/>
    </source>
</evidence>
<protein>
    <submittedName>
        <fullName evidence="2">Uncharacterized protein</fullName>
    </submittedName>
</protein>
<accession>A0AAD7MZI2</accession>
<name>A0AAD7MZI2_9AGAR</name>